<protein>
    <recommendedName>
        <fullName evidence="3">F-box domain-containing protein</fullName>
    </recommendedName>
</protein>
<evidence type="ECO:0000313" key="2">
    <source>
        <dbReference type="Proteomes" id="UP000309734"/>
    </source>
</evidence>
<proteinExistence type="predicted"/>
<evidence type="ECO:0000313" key="1">
    <source>
        <dbReference type="EMBL" id="THZ55516.1"/>
    </source>
</evidence>
<reference evidence="1 2" key="1">
    <citation type="submission" date="2018-10" db="EMBL/GenBank/DDBJ databases">
        <title>Fifty Aureobasidium pullulans genomes reveal a recombining polyextremotolerant generalist.</title>
        <authorList>
            <person name="Gostincar C."/>
            <person name="Turk M."/>
            <person name="Zajc J."/>
            <person name="Gunde-Cimerman N."/>
        </authorList>
    </citation>
    <scope>NUCLEOTIDE SEQUENCE [LARGE SCALE GENOMIC DNA]</scope>
    <source>
        <strain evidence="1 2">EXF-3519</strain>
    </source>
</reference>
<organism evidence="1 2">
    <name type="scientific">Aureobasidium pullulans</name>
    <name type="common">Black yeast</name>
    <name type="synonym">Pullularia pullulans</name>
    <dbReference type="NCBI Taxonomy" id="5580"/>
    <lineage>
        <taxon>Eukaryota</taxon>
        <taxon>Fungi</taxon>
        <taxon>Dikarya</taxon>
        <taxon>Ascomycota</taxon>
        <taxon>Pezizomycotina</taxon>
        <taxon>Dothideomycetes</taxon>
        <taxon>Dothideomycetidae</taxon>
        <taxon>Dothideales</taxon>
        <taxon>Saccotheciaceae</taxon>
        <taxon>Aureobasidium</taxon>
    </lineage>
</organism>
<comment type="caution">
    <text evidence="1">The sequence shown here is derived from an EMBL/GenBank/DDBJ whole genome shotgun (WGS) entry which is preliminary data.</text>
</comment>
<dbReference type="Proteomes" id="UP000309734">
    <property type="component" value="Unassembled WGS sequence"/>
</dbReference>
<dbReference type="AlphaFoldDB" id="A0A4S9VUB8"/>
<sequence length="404" mass="45436">MNAPASFISLPPELVTKICRDSDLEKKDLIALRSTSKTQGIHASATKEYGERKFTNLRILFTPYSLQSFVDICKHPDFGPCVRRVQLSNVHADLRGMEFLVAHETHNLRSTDPQVIKSSAAKVQSCLDRYYEEIALEESGEGQKLLDSAFMFLAQYGHPLSLAIDNDESNSIGHQKLFIDENIYSGWLWMPHTKTRAPLLISSAARQRCEIKPQEFDRFHTDGDDGDSICFSGIEEELHAIGPRLKKLDLTLTAYTDAQSVKSIELILTEATHLKEFRLVCEPFDLRQSSLSGILRAVTSKSLVTVAICCGHNLPTTLIGMLTKSKLSIESLVWTGDHNGLRTIRDELSDWVAQNLTELQDLSRVDYGWIDNPIHWVIQYWIGLDWIGIGIGLDWIGLAPNLVL</sequence>
<evidence type="ECO:0008006" key="3">
    <source>
        <dbReference type="Google" id="ProtNLM"/>
    </source>
</evidence>
<gene>
    <name evidence="1" type="ORF">D6C85_10684</name>
</gene>
<name>A0A4S9VUB8_AURPU</name>
<accession>A0A4S9VUB8</accession>
<dbReference type="EMBL" id="QZBS01000930">
    <property type="protein sequence ID" value="THZ55516.1"/>
    <property type="molecule type" value="Genomic_DNA"/>
</dbReference>